<dbReference type="OrthoDB" id="9812295at2"/>
<dbReference type="InterPro" id="IPR050712">
    <property type="entry name" value="NAD(P)H-dep_reductase"/>
</dbReference>
<dbReference type="EMBL" id="NIOF01000007">
    <property type="protein sequence ID" value="OWQ88434.1"/>
    <property type="molecule type" value="Genomic_DNA"/>
</dbReference>
<comment type="caution">
    <text evidence="2">The sequence shown here is derived from an EMBL/GenBank/DDBJ whole genome shotgun (WGS) entry which is preliminary data.</text>
</comment>
<dbReference type="Gene3D" id="3.40.50.360">
    <property type="match status" value="1"/>
</dbReference>
<dbReference type="GO" id="GO:0016491">
    <property type="term" value="F:oxidoreductase activity"/>
    <property type="evidence" value="ECO:0007669"/>
    <property type="project" value="InterPro"/>
</dbReference>
<dbReference type="Pfam" id="PF03358">
    <property type="entry name" value="FMN_red"/>
    <property type="match status" value="1"/>
</dbReference>
<dbReference type="InterPro" id="IPR005025">
    <property type="entry name" value="FMN_Rdtase-like_dom"/>
</dbReference>
<protein>
    <submittedName>
        <fullName evidence="2">ACP phosphodiesterase</fullName>
    </submittedName>
</protein>
<accession>A0A246J864</accession>
<feature type="domain" description="NADPH-dependent FMN reductase-like" evidence="1">
    <location>
        <begin position="6"/>
        <end position="150"/>
    </location>
</feature>
<dbReference type="SUPFAM" id="SSF52218">
    <property type="entry name" value="Flavoproteins"/>
    <property type="match status" value="1"/>
</dbReference>
<evidence type="ECO:0000313" key="2">
    <source>
        <dbReference type="EMBL" id="OWQ88434.1"/>
    </source>
</evidence>
<reference evidence="2 3" key="1">
    <citation type="journal article" date="2008" name="Int. J. Syst. Evol. Microbiol.">
        <title>Description of Roseateles aquatilis sp. nov. and Roseateles terrae sp. nov., in the class Betaproteobacteria, and emended description of the genus Roseateles.</title>
        <authorList>
            <person name="Gomila M."/>
            <person name="Bowien B."/>
            <person name="Falsen E."/>
            <person name="Moore E.R."/>
            <person name="Lalucat J."/>
        </authorList>
    </citation>
    <scope>NUCLEOTIDE SEQUENCE [LARGE SCALE GENOMIC DNA]</scope>
    <source>
        <strain evidence="2 3">CCUG 48205</strain>
    </source>
</reference>
<keyword evidence="3" id="KW-1185">Reference proteome</keyword>
<name>A0A246J864_9BURK</name>
<dbReference type="GO" id="GO:0010181">
    <property type="term" value="F:FMN binding"/>
    <property type="evidence" value="ECO:0007669"/>
    <property type="project" value="TreeGrafter"/>
</dbReference>
<proteinExistence type="predicted"/>
<gene>
    <name evidence="2" type="ORF">CDN99_16375</name>
</gene>
<dbReference type="PANTHER" id="PTHR30543">
    <property type="entry name" value="CHROMATE REDUCTASE"/>
    <property type="match status" value="1"/>
</dbReference>
<dbReference type="RefSeq" id="WP_088385958.1">
    <property type="nucleotide sequence ID" value="NZ_NIOF01000007.1"/>
</dbReference>
<evidence type="ECO:0000259" key="1">
    <source>
        <dbReference type="Pfam" id="PF03358"/>
    </source>
</evidence>
<dbReference type="Proteomes" id="UP000197468">
    <property type="component" value="Unassembled WGS sequence"/>
</dbReference>
<organism evidence="2 3">
    <name type="scientific">Roseateles aquatilis</name>
    <dbReference type="NCBI Taxonomy" id="431061"/>
    <lineage>
        <taxon>Bacteria</taxon>
        <taxon>Pseudomonadati</taxon>
        <taxon>Pseudomonadota</taxon>
        <taxon>Betaproteobacteria</taxon>
        <taxon>Burkholderiales</taxon>
        <taxon>Sphaerotilaceae</taxon>
        <taxon>Roseateles</taxon>
    </lineage>
</organism>
<dbReference type="InterPro" id="IPR029039">
    <property type="entry name" value="Flavoprotein-like_sf"/>
</dbReference>
<dbReference type="PANTHER" id="PTHR30543:SF21">
    <property type="entry name" value="NAD(P)H-DEPENDENT FMN REDUCTASE LOT6"/>
    <property type="match status" value="1"/>
</dbReference>
<dbReference type="AlphaFoldDB" id="A0A246J864"/>
<dbReference type="GO" id="GO:0005829">
    <property type="term" value="C:cytosol"/>
    <property type="evidence" value="ECO:0007669"/>
    <property type="project" value="TreeGrafter"/>
</dbReference>
<evidence type="ECO:0000313" key="3">
    <source>
        <dbReference type="Proteomes" id="UP000197468"/>
    </source>
</evidence>
<sequence length="185" mass="19685">MSTTYQVAVLVGSLRKGSYNRKLALALARIAPPELKLNIVEIGQLPFYNEDEAAAPPAPYADFRQTIKAADAVLFVSPEYNRSIPAALKNALDVGSRPYGHNAFDGKPAAVITLSPGALGGFGAHHHLRQVLACLNTPLLPSPEVYLGGAAELFAPDGAIAKPDTEAFLRKVLAAFSAWIQKHKG</sequence>